<evidence type="ECO:0000313" key="2">
    <source>
        <dbReference type="EMBL" id="GAU07576.1"/>
    </source>
</evidence>
<evidence type="ECO:0000313" key="3">
    <source>
        <dbReference type="Proteomes" id="UP000095200"/>
    </source>
</evidence>
<comment type="caution">
    <text evidence="2">The sequence shown here is derived from an EMBL/GenBank/DDBJ whole genome shotgun (WGS) entry which is preliminary data.</text>
</comment>
<dbReference type="AlphaFoldDB" id="A0A194AEP9"/>
<dbReference type="STRING" id="1592317.DPF_0266"/>
<gene>
    <name evidence="2" type="ORF">DPF_0266</name>
</gene>
<keyword evidence="1" id="KW-0812">Transmembrane</keyword>
<proteinExistence type="predicted"/>
<protein>
    <submittedName>
        <fullName evidence="2">Uncharacterized protein</fullName>
    </submittedName>
</protein>
<keyword evidence="1" id="KW-1133">Transmembrane helix</keyword>
<evidence type="ECO:0000256" key="1">
    <source>
        <dbReference type="SAM" id="Phobius"/>
    </source>
</evidence>
<sequence>MTCTARPDPLWLFPSLLPLFIFLLYDYGQEMEIDHLVVLGITIIADQRDTPLVQGTGPAIPPVVH</sequence>
<dbReference type="Proteomes" id="UP000095200">
    <property type="component" value="Unassembled WGS sequence"/>
</dbReference>
<keyword evidence="1" id="KW-0472">Membrane</keyword>
<organism evidence="2 3">
    <name type="scientific">Desulfoplanes formicivorans</name>
    <dbReference type="NCBI Taxonomy" id="1592317"/>
    <lineage>
        <taxon>Bacteria</taxon>
        <taxon>Pseudomonadati</taxon>
        <taxon>Thermodesulfobacteriota</taxon>
        <taxon>Desulfovibrionia</taxon>
        <taxon>Desulfovibrionales</taxon>
        <taxon>Desulfoplanaceae</taxon>
        <taxon>Desulfoplanes</taxon>
    </lineage>
</organism>
<dbReference type="EMBL" id="BDFE01000004">
    <property type="protein sequence ID" value="GAU07576.1"/>
    <property type="molecule type" value="Genomic_DNA"/>
</dbReference>
<keyword evidence="3" id="KW-1185">Reference proteome</keyword>
<accession>A0A194AEP9</accession>
<name>A0A194AEP9_9BACT</name>
<feature type="transmembrane region" description="Helical" evidence="1">
    <location>
        <begin position="12"/>
        <end position="28"/>
    </location>
</feature>
<reference evidence="3" key="1">
    <citation type="submission" date="2016-06" db="EMBL/GenBank/DDBJ databases">
        <title>Draft genome sequence of Desulfoplanes formicivorans strain Pf12B.</title>
        <authorList>
            <person name="Watanabe M."/>
            <person name="Kojima H."/>
            <person name="Fukui M."/>
        </authorList>
    </citation>
    <scope>NUCLEOTIDE SEQUENCE [LARGE SCALE GENOMIC DNA]</scope>
    <source>
        <strain evidence="3">Pf12B</strain>
    </source>
</reference>